<organism evidence="5 6">
    <name type="scientific">Lates calcarifer</name>
    <name type="common">Barramundi</name>
    <name type="synonym">Holocentrus calcarifer</name>
    <dbReference type="NCBI Taxonomy" id="8187"/>
    <lineage>
        <taxon>Eukaryota</taxon>
        <taxon>Metazoa</taxon>
        <taxon>Chordata</taxon>
        <taxon>Craniata</taxon>
        <taxon>Vertebrata</taxon>
        <taxon>Euteleostomi</taxon>
        <taxon>Actinopterygii</taxon>
        <taxon>Neopterygii</taxon>
        <taxon>Teleostei</taxon>
        <taxon>Neoteleostei</taxon>
        <taxon>Acanthomorphata</taxon>
        <taxon>Carangaria</taxon>
        <taxon>Carangaria incertae sedis</taxon>
        <taxon>Centropomidae</taxon>
        <taxon>Lates</taxon>
    </lineage>
</organism>
<dbReference type="PANTHER" id="PTHR10858:SF2">
    <property type="entry name" value="DEOXYRIBONUCLEASE-2-BETA"/>
    <property type="match status" value="1"/>
</dbReference>
<evidence type="ECO:0000256" key="4">
    <source>
        <dbReference type="ARBA" id="ARBA00022801"/>
    </source>
</evidence>
<reference evidence="5" key="2">
    <citation type="submission" date="2025-08" db="UniProtKB">
        <authorList>
            <consortium name="Ensembl"/>
        </authorList>
    </citation>
    <scope>IDENTIFICATION</scope>
</reference>
<gene>
    <name evidence="5" type="primary">DNASE2B</name>
</gene>
<reference evidence="6" key="1">
    <citation type="submission" date="2015-09" db="EMBL/GenBank/DDBJ databases">
        <authorList>
            <person name="Sai Rama Sridatta P."/>
        </authorList>
    </citation>
    <scope>NUCLEOTIDE SEQUENCE [LARGE SCALE GENOMIC DNA]</scope>
</reference>
<keyword evidence="6" id="KW-1185">Reference proteome</keyword>
<evidence type="ECO:0000256" key="2">
    <source>
        <dbReference type="ARBA" id="ARBA00007527"/>
    </source>
</evidence>
<keyword evidence="4" id="KW-0378">Hydrolase</keyword>
<evidence type="ECO:0000256" key="1">
    <source>
        <dbReference type="ARBA" id="ARBA00000447"/>
    </source>
</evidence>
<dbReference type="Pfam" id="PF03265">
    <property type="entry name" value="DNase_II"/>
    <property type="match status" value="1"/>
</dbReference>
<sequence length="430" mass="49125">MCRQIYCIHFQSYSVTIAQSDNRFQIPLFFFRSLLCSLQPQELSDMAAHFSLCFQIAVMFLCCTVCCTGISCRNEAGEPVDWFIIYKLPRYKIGEVGSGVDYMYLDSSVENWQMSKFMVNTSQGAIANTLNQLYMGKAYKSNSSVYALYNDAPPILDYVQGYGHTKGVLLFDRSQGFWLSHSIPHFPSFPERGYLYPSSGKVNGQTALCVTYQYEQFLRIAKQVAYLYPRFYNCSVSAAFAEDLPQLAQLCEGSKPTLASDKRMEQLFSIKGDKFVSFVKSEHYVEDIYTGWAAQALHADLLVESWQRQGHDLPSNCSLPKHTMNIKRIQLPGSVMFRSYHDHSKWCVSQAYEDQVTCVGDLNREKPQLWRGGGLICSFNPLIYKAFRQLVNCHVNTCVKQEINVTHLQGVLWAWTKEAICKKYKRCGVS</sequence>
<dbReference type="PANTHER" id="PTHR10858">
    <property type="entry name" value="DEOXYRIBONUCLEASE II"/>
    <property type="match status" value="1"/>
</dbReference>
<comment type="catalytic activity">
    <reaction evidence="1">
        <text>Endonucleolytic cleavage to nucleoside 3'-phosphates and 3'-phosphooligonucleotide end-products.</text>
        <dbReference type="EC" id="3.1.22.1"/>
    </reaction>
</comment>
<dbReference type="EC" id="3.1.22.1" evidence="3"/>
<dbReference type="GO" id="GO:0004531">
    <property type="term" value="F:deoxyribonuclease II activity"/>
    <property type="evidence" value="ECO:0007669"/>
    <property type="project" value="UniProtKB-EC"/>
</dbReference>
<evidence type="ECO:0000256" key="3">
    <source>
        <dbReference type="ARBA" id="ARBA00012036"/>
    </source>
</evidence>
<evidence type="ECO:0000313" key="5">
    <source>
        <dbReference type="Ensembl" id="ENSLCAP00010032481.1"/>
    </source>
</evidence>
<dbReference type="GO" id="GO:0006309">
    <property type="term" value="P:apoptotic DNA fragmentation"/>
    <property type="evidence" value="ECO:0007669"/>
    <property type="project" value="TreeGrafter"/>
</dbReference>
<dbReference type="AlphaFoldDB" id="A0A4W6E3A6"/>
<reference evidence="5" key="3">
    <citation type="submission" date="2025-09" db="UniProtKB">
        <authorList>
            <consortium name="Ensembl"/>
        </authorList>
    </citation>
    <scope>IDENTIFICATION</scope>
</reference>
<accession>A0A4W6E3A6</accession>
<name>A0A4W6E3A6_LATCA</name>
<proteinExistence type="inferred from homology"/>
<evidence type="ECO:0000313" key="6">
    <source>
        <dbReference type="Proteomes" id="UP000314980"/>
    </source>
</evidence>
<dbReference type="GeneTree" id="ENSGT00390000002634"/>
<dbReference type="InterPro" id="IPR004947">
    <property type="entry name" value="DNase_II"/>
</dbReference>
<protein>
    <recommendedName>
        <fullName evidence="3">deoxyribonuclease II</fullName>
        <ecNumber evidence="3">3.1.22.1</ecNumber>
    </recommendedName>
</protein>
<dbReference type="Proteomes" id="UP000314980">
    <property type="component" value="Unassembled WGS sequence"/>
</dbReference>
<comment type="similarity">
    <text evidence="2">Belongs to the DNase II family.</text>
</comment>
<dbReference type="Ensembl" id="ENSLCAT00010033236.1">
    <property type="protein sequence ID" value="ENSLCAP00010032481.1"/>
    <property type="gene ID" value="ENSLCAG00010015285.1"/>
</dbReference>